<sequence>MKPSRAINQAKAAFELPLGEPKVGSDAVNLRHLWHALELVSSMGDNAAIQTLHQALKSGQLVAHAHSNGAKIPSRTWLKAPSAQSNGSPPGWLTGVIYFHHDLENFKGELPVVALKEAESWLSTFSPKAGPGRPSKRAVAAKAYKKLYPNGHTAANATWKQVALSVEEVLGSQVSIRTIQRGLGLAS</sequence>
<dbReference type="AlphaFoldDB" id="A0A6P0C6Q6"/>
<evidence type="ECO:0000313" key="2">
    <source>
        <dbReference type="Proteomes" id="UP000468591"/>
    </source>
</evidence>
<organism evidence="1 2">
    <name type="scientific">Sulfitobacter sediminilitoris</name>
    <dbReference type="NCBI Taxonomy" id="2698830"/>
    <lineage>
        <taxon>Bacteria</taxon>
        <taxon>Pseudomonadati</taxon>
        <taxon>Pseudomonadota</taxon>
        <taxon>Alphaproteobacteria</taxon>
        <taxon>Rhodobacterales</taxon>
        <taxon>Roseobacteraceae</taxon>
        <taxon>Sulfitobacter</taxon>
    </lineage>
</organism>
<dbReference type="RefSeq" id="WP_164352672.1">
    <property type="nucleotide sequence ID" value="NZ_JAABNT010000002.1"/>
</dbReference>
<comment type="caution">
    <text evidence="1">The sequence shown here is derived from an EMBL/GenBank/DDBJ whole genome shotgun (WGS) entry which is preliminary data.</text>
</comment>
<accession>A0A6P0C6Q6</accession>
<proteinExistence type="predicted"/>
<reference evidence="1 2" key="1">
    <citation type="submission" date="2020-01" db="EMBL/GenBank/DDBJ databases">
        <title>Sulfitobacter sediminilitoris sp. nov., isolated from a tidal flat.</title>
        <authorList>
            <person name="Park S."/>
            <person name="Yoon J.-H."/>
        </authorList>
    </citation>
    <scope>NUCLEOTIDE SEQUENCE [LARGE SCALE GENOMIC DNA]</scope>
    <source>
        <strain evidence="1 2">JBTF-M27</strain>
    </source>
</reference>
<evidence type="ECO:0000313" key="1">
    <source>
        <dbReference type="EMBL" id="NEK21849.1"/>
    </source>
</evidence>
<name>A0A6P0C6Q6_9RHOB</name>
<dbReference type="EMBL" id="JAABNT010000002">
    <property type="protein sequence ID" value="NEK21849.1"/>
    <property type="molecule type" value="Genomic_DNA"/>
</dbReference>
<protein>
    <submittedName>
        <fullName evidence="1">Uncharacterized protein</fullName>
    </submittedName>
</protein>
<keyword evidence="2" id="KW-1185">Reference proteome</keyword>
<gene>
    <name evidence="1" type="ORF">GV827_05460</name>
</gene>
<dbReference type="Proteomes" id="UP000468591">
    <property type="component" value="Unassembled WGS sequence"/>
</dbReference>